<feature type="binding site" evidence="7">
    <location>
        <position position="253"/>
    </location>
    <ligand>
        <name>AMP</name>
        <dbReference type="ChEBI" id="CHEBI:456215"/>
    </ligand>
</feature>
<feature type="binding site" evidence="7">
    <location>
        <begin position="167"/>
        <end position="170"/>
    </location>
    <ligand>
        <name>AMP</name>
        <dbReference type="ChEBI" id="CHEBI:456215"/>
    </ligand>
</feature>
<dbReference type="Pfam" id="PF05191">
    <property type="entry name" value="ADK_lid"/>
    <property type="match status" value="1"/>
</dbReference>
<dbReference type="InterPro" id="IPR027417">
    <property type="entry name" value="P-loop_NTPase"/>
</dbReference>
<dbReference type="PROSITE" id="PS00113">
    <property type="entry name" value="ADENYLATE_KINASE"/>
    <property type="match status" value="1"/>
</dbReference>
<comment type="caution">
    <text evidence="7">Lacks conserved residue(s) required for the propagation of feature annotation.</text>
</comment>
<dbReference type="InterPro" id="IPR007862">
    <property type="entry name" value="Adenylate_kinase_lid-dom"/>
</dbReference>
<accession>A0A427YAA1</accession>
<evidence type="ECO:0000256" key="6">
    <source>
        <dbReference type="ARBA" id="ARBA00023134"/>
    </source>
</evidence>
<evidence type="ECO:0000256" key="8">
    <source>
        <dbReference type="SAM" id="MobiDB-lite"/>
    </source>
</evidence>
<feature type="binding site" evidence="7">
    <location>
        <position position="284"/>
    </location>
    <ligand>
        <name>GTP</name>
        <dbReference type="ChEBI" id="CHEBI:37565"/>
    </ligand>
</feature>
<dbReference type="OrthoDB" id="439792at2759"/>
<evidence type="ECO:0000256" key="5">
    <source>
        <dbReference type="ARBA" id="ARBA00023128"/>
    </source>
</evidence>
<evidence type="ECO:0000256" key="7">
    <source>
        <dbReference type="HAMAP-Rule" id="MF_03169"/>
    </source>
</evidence>
<feature type="compositionally biased region" description="Basic and acidic residues" evidence="8">
    <location>
        <begin position="315"/>
        <end position="325"/>
    </location>
</feature>
<dbReference type="STRING" id="105984.A0A427YAA1"/>
<dbReference type="GO" id="GO:0005759">
    <property type="term" value="C:mitochondrial matrix"/>
    <property type="evidence" value="ECO:0007669"/>
    <property type="project" value="UniProtKB-SubCell"/>
</dbReference>
<dbReference type="InterPro" id="IPR033690">
    <property type="entry name" value="Adenylat_kinase_CS"/>
</dbReference>
<dbReference type="GO" id="GO:0046033">
    <property type="term" value="P:AMP metabolic process"/>
    <property type="evidence" value="ECO:0007669"/>
    <property type="project" value="UniProtKB-UniRule"/>
</dbReference>
<name>A0A427YAA1_9TREE</name>
<feature type="binding site" evidence="7">
    <location>
        <position position="242"/>
    </location>
    <ligand>
        <name>AMP</name>
        <dbReference type="ChEBI" id="CHEBI:456215"/>
    </ligand>
</feature>
<dbReference type="InterPro" id="IPR006259">
    <property type="entry name" value="Adenyl_kin_sub"/>
</dbReference>
<dbReference type="NCBIfam" id="TIGR01351">
    <property type="entry name" value="adk"/>
    <property type="match status" value="1"/>
</dbReference>
<keyword evidence="6 7" id="KW-0342">GTP-binding</keyword>
<evidence type="ECO:0000256" key="1">
    <source>
        <dbReference type="ARBA" id="ARBA00004305"/>
    </source>
</evidence>
<dbReference type="InterPro" id="IPR000850">
    <property type="entry name" value="Adenylat/UMP-CMP_kin"/>
</dbReference>
<feature type="region of interest" description="NMPbind" evidence="7">
    <location>
        <begin position="113"/>
        <end position="142"/>
    </location>
</feature>
<dbReference type="GO" id="GO:0046899">
    <property type="term" value="F:nucleoside triphosphate adenylate kinase activity"/>
    <property type="evidence" value="ECO:0007669"/>
    <property type="project" value="UniProtKB-UniRule"/>
</dbReference>
<dbReference type="HAMAP" id="MF_00235">
    <property type="entry name" value="Adenylate_kinase_Adk"/>
    <property type="match status" value="1"/>
</dbReference>
<gene>
    <name evidence="7" type="primary">ADK2</name>
    <name evidence="10" type="ORF">EHS24_000556</name>
</gene>
<dbReference type="Pfam" id="PF00406">
    <property type="entry name" value="ADK"/>
    <property type="match status" value="1"/>
</dbReference>
<dbReference type="GO" id="GO:0006172">
    <property type="term" value="P:ADP biosynthetic process"/>
    <property type="evidence" value="ECO:0007669"/>
    <property type="project" value="UniProtKB-UniRule"/>
</dbReference>
<comment type="domain">
    <text evidence="7">Consists of three domains, a large central CORE domain and two small peripheral domains, NMPbind and LID, which undergo movements during catalysis. The LID domain closes over the site of phosphoryl transfer upon GTP binding. Assembling and dissambling the active center during each catalytic cycle provides an effective means to prevent GTP hydrolysis.</text>
</comment>
<feature type="region of interest" description="Disordered" evidence="8">
    <location>
        <begin position="303"/>
        <end position="340"/>
    </location>
</feature>
<feature type="region of interest" description="Disordered" evidence="8">
    <location>
        <begin position="221"/>
        <end position="246"/>
    </location>
</feature>
<keyword evidence="5 7" id="KW-0496">Mitochondrion</keyword>
<dbReference type="GO" id="GO:0004017">
    <property type="term" value="F:AMP kinase activity"/>
    <property type="evidence" value="ECO:0007669"/>
    <property type="project" value="InterPro"/>
</dbReference>
<feature type="binding site" evidence="7">
    <location>
        <position position="119"/>
    </location>
    <ligand>
        <name>AMP</name>
        <dbReference type="ChEBI" id="CHEBI:456215"/>
    </ligand>
</feature>
<feature type="domain" description="Adenylate kinase active site lid" evidence="9">
    <location>
        <begin position="209"/>
        <end position="244"/>
    </location>
</feature>
<dbReference type="GO" id="GO:0005525">
    <property type="term" value="F:GTP binding"/>
    <property type="evidence" value="ECO:0007669"/>
    <property type="project" value="UniProtKB-KW"/>
</dbReference>
<reference evidence="10 11" key="1">
    <citation type="submission" date="2018-11" db="EMBL/GenBank/DDBJ databases">
        <title>Genome sequence of Apiotrichum porosum DSM 27194.</title>
        <authorList>
            <person name="Aliyu H."/>
            <person name="Gorte O."/>
            <person name="Ochsenreither K."/>
        </authorList>
    </citation>
    <scope>NUCLEOTIDE SEQUENCE [LARGE SCALE GENOMIC DNA]</scope>
    <source>
        <strain evidence="10 11">DSM 27194</strain>
    </source>
</reference>
<comment type="function">
    <text evidence="7">Involved in maintaining the homeostasis of cellular nucleotides by catalyzing the interconversion of nucleoside phosphates. Has GTP:AMP phosphotransferase and ITP:AMP phosphotransferase activities.</text>
</comment>
<comment type="subunit">
    <text evidence="7">Monomer.</text>
</comment>
<dbReference type="GO" id="GO:0046041">
    <property type="term" value="P:ITP metabolic process"/>
    <property type="evidence" value="ECO:0007669"/>
    <property type="project" value="UniProtKB-UniRule"/>
</dbReference>
<comment type="similarity">
    <text evidence="7">Belongs to the adenylate kinase family. AK3 subfamily.</text>
</comment>
<comment type="subcellular location">
    <subcellularLocation>
        <location evidence="1 7">Mitochondrion matrix</location>
    </subcellularLocation>
</comment>
<feature type="binding site" evidence="7">
    <location>
        <position position="114"/>
    </location>
    <ligand>
        <name>AMP</name>
        <dbReference type="ChEBI" id="CHEBI:456215"/>
    </ligand>
</feature>
<feature type="region of interest" description="LID" evidence="7">
    <location>
        <begin position="208"/>
        <end position="245"/>
    </location>
</feature>
<dbReference type="PANTHER" id="PTHR23359">
    <property type="entry name" value="NUCLEOTIDE KINASE"/>
    <property type="match status" value="1"/>
</dbReference>
<dbReference type="GO" id="GO:0005524">
    <property type="term" value="F:ATP binding"/>
    <property type="evidence" value="ECO:0007669"/>
    <property type="project" value="InterPro"/>
</dbReference>
<dbReference type="GO" id="GO:0046039">
    <property type="term" value="P:GTP metabolic process"/>
    <property type="evidence" value="ECO:0007669"/>
    <property type="project" value="UniProtKB-UniRule"/>
</dbReference>
<dbReference type="PRINTS" id="PR00094">
    <property type="entry name" value="ADENYLTKNASE"/>
</dbReference>
<dbReference type="EC" id="2.7.4.10" evidence="7"/>
<dbReference type="AlphaFoldDB" id="A0A427YAA1"/>
<dbReference type="SUPFAM" id="SSF52540">
    <property type="entry name" value="P-loop containing nucleoside triphosphate hydrolases"/>
    <property type="match status" value="1"/>
</dbReference>
<keyword evidence="4 7" id="KW-0418">Kinase</keyword>
<keyword evidence="2 7" id="KW-0808">Transferase</keyword>
<protein>
    <recommendedName>
        <fullName evidence="7">GTP:AMP phosphotransferase, mitochondrial</fullName>
        <ecNumber evidence="7">2.7.4.10</ecNumber>
    </recommendedName>
    <alternativeName>
        <fullName evidence="7">Adenylate kinase 3</fullName>
        <shortName evidence="7">AK 3</shortName>
    </alternativeName>
</protein>
<feature type="binding site" evidence="7">
    <location>
        <position position="174"/>
    </location>
    <ligand>
        <name>AMP</name>
        <dbReference type="ChEBI" id="CHEBI:456215"/>
    </ligand>
</feature>
<evidence type="ECO:0000256" key="4">
    <source>
        <dbReference type="ARBA" id="ARBA00022777"/>
    </source>
</evidence>
<evidence type="ECO:0000256" key="2">
    <source>
        <dbReference type="ARBA" id="ARBA00022679"/>
    </source>
</evidence>
<feature type="binding site" evidence="7">
    <location>
        <begin position="140"/>
        <end position="142"/>
    </location>
    <ligand>
        <name>AMP</name>
        <dbReference type="ChEBI" id="CHEBI:456215"/>
    </ligand>
</feature>
<keyword evidence="3 7" id="KW-0547">Nucleotide-binding</keyword>
<evidence type="ECO:0000256" key="3">
    <source>
        <dbReference type="ARBA" id="ARBA00022741"/>
    </source>
</evidence>
<comment type="caution">
    <text evidence="10">The sequence shown here is derived from an EMBL/GenBank/DDBJ whole genome shotgun (WGS) entry which is preliminary data.</text>
</comment>
<dbReference type="EMBL" id="RSCE01000001">
    <property type="protein sequence ID" value="RSH88032.1"/>
    <property type="molecule type" value="Genomic_DNA"/>
</dbReference>
<proteinExistence type="inferred from homology"/>
<dbReference type="InterPro" id="IPR028586">
    <property type="entry name" value="AK3/Ak4_mitochondrial"/>
</dbReference>
<keyword evidence="11" id="KW-1185">Reference proteome</keyword>
<dbReference type="Proteomes" id="UP000279236">
    <property type="component" value="Unassembled WGS sequence"/>
</dbReference>
<dbReference type="FunFam" id="3.40.50.300:FF:000106">
    <property type="entry name" value="Adenylate kinase mitochondrial"/>
    <property type="match status" value="1"/>
</dbReference>
<evidence type="ECO:0000259" key="9">
    <source>
        <dbReference type="Pfam" id="PF05191"/>
    </source>
</evidence>
<dbReference type="HAMAP" id="MF_03169">
    <property type="entry name" value="Adenylate_kinase_AK3"/>
    <property type="match status" value="1"/>
</dbReference>
<comment type="catalytic activity">
    <reaction evidence="7">
        <text>a ribonucleoside 5'-triphosphate + AMP = a ribonucleoside 5'-diphosphate + ADP</text>
        <dbReference type="Rhea" id="RHEA:13749"/>
        <dbReference type="ChEBI" id="CHEBI:57930"/>
        <dbReference type="ChEBI" id="CHEBI:61557"/>
        <dbReference type="ChEBI" id="CHEBI:456215"/>
        <dbReference type="ChEBI" id="CHEBI:456216"/>
        <dbReference type="EC" id="2.7.4.10"/>
    </reaction>
</comment>
<evidence type="ECO:0000313" key="10">
    <source>
        <dbReference type="EMBL" id="RSH88032.1"/>
    </source>
</evidence>
<dbReference type="Gene3D" id="3.40.50.300">
    <property type="entry name" value="P-loop containing nucleotide triphosphate hydrolases"/>
    <property type="match status" value="1"/>
</dbReference>
<feature type="compositionally biased region" description="Basic and acidic residues" evidence="8">
    <location>
        <begin position="229"/>
        <end position="245"/>
    </location>
</feature>
<evidence type="ECO:0000313" key="11">
    <source>
        <dbReference type="Proteomes" id="UP000279236"/>
    </source>
</evidence>
<organism evidence="10 11">
    <name type="scientific">Apiotrichum porosum</name>
    <dbReference type="NCBI Taxonomy" id="105984"/>
    <lineage>
        <taxon>Eukaryota</taxon>
        <taxon>Fungi</taxon>
        <taxon>Dikarya</taxon>
        <taxon>Basidiomycota</taxon>
        <taxon>Agaricomycotina</taxon>
        <taxon>Tremellomycetes</taxon>
        <taxon>Trichosporonales</taxon>
        <taxon>Trichosporonaceae</taxon>
        <taxon>Apiotrichum</taxon>
    </lineage>
</organism>
<feature type="binding site" evidence="7">
    <location>
        <position position="209"/>
    </location>
    <ligand>
        <name>GTP</name>
        <dbReference type="ChEBI" id="CHEBI:37565"/>
    </ligand>
</feature>
<dbReference type="CDD" id="cd01428">
    <property type="entry name" value="ADK"/>
    <property type="match status" value="1"/>
</dbReference>
<feature type="binding site" evidence="7">
    <location>
        <begin position="218"/>
        <end position="219"/>
    </location>
    <ligand>
        <name>GTP</name>
        <dbReference type="ChEBI" id="CHEBI:37565"/>
    </ligand>
</feature>
<sequence>MSLRAALSTARRAHTTAAFRAAASLPATRLAARSYTTSTATREAAATLEREQAQLERVLETARTNAANNAANGKKTDPQFHNGLRMLMFGKPASGKGTLSSRLIKSHDIAFVSTGDVLRHEIRSKSDVGRKAEKVVAAGGLVSDELMLELVKTELDRHKGKSWILDGFPRTLEQGKMLNDVLTAEGIPLNMIVNLNVPDAIIMQRITSRWVHLPSGRVYNDDFNPPKVPGKDDVTGEDLSKRPDDTPEVFSKRLQSYYKSTAPLLEYFAHTCPETLNSLSGSSSDEIWPHLEALVEPAIAHRDPELANADPQVTHTREEADDLRNSAELPMDNGRLAHVH</sequence>